<dbReference type="Proteomes" id="UP001165439">
    <property type="component" value="Unassembled WGS sequence"/>
</dbReference>
<dbReference type="AlphaFoldDB" id="A0AAW7HRD2"/>
<organism evidence="1 2">
    <name type="scientific">Pseudomonas alloputida</name>
    <dbReference type="NCBI Taxonomy" id="1940621"/>
    <lineage>
        <taxon>Bacteria</taxon>
        <taxon>Pseudomonadati</taxon>
        <taxon>Pseudomonadota</taxon>
        <taxon>Gammaproteobacteria</taxon>
        <taxon>Pseudomonadales</taxon>
        <taxon>Pseudomonadaceae</taxon>
        <taxon>Pseudomonas</taxon>
    </lineage>
</organism>
<reference evidence="1" key="1">
    <citation type="submission" date="2023-06" db="EMBL/GenBank/DDBJ databases">
        <title>MBL-encoding genomic islands in Pseudomonas spp. in Poland.</title>
        <authorList>
            <person name="Urbanowicz P."/>
            <person name="Izdebski R."/>
            <person name="Biedrzycka M."/>
            <person name="Gniadkowski M."/>
        </authorList>
    </citation>
    <scope>NUCLEOTIDE SEQUENCE</scope>
    <source>
        <strain evidence="1">NMI5768_13</strain>
    </source>
</reference>
<comment type="caution">
    <text evidence="1">The sequence shown here is derived from an EMBL/GenBank/DDBJ whole genome shotgun (WGS) entry which is preliminary data.</text>
</comment>
<evidence type="ECO:0008006" key="3">
    <source>
        <dbReference type="Google" id="ProtNLM"/>
    </source>
</evidence>
<accession>A0AAW7HRD2</accession>
<evidence type="ECO:0000313" key="2">
    <source>
        <dbReference type="Proteomes" id="UP001165439"/>
    </source>
</evidence>
<proteinExistence type="predicted"/>
<dbReference type="GeneID" id="83679028"/>
<dbReference type="RefSeq" id="WP_060489390.1">
    <property type="nucleotide sequence ID" value="NZ_CP128540.1"/>
</dbReference>
<evidence type="ECO:0000313" key="1">
    <source>
        <dbReference type="EMBL" id="MDM3955121.1"/>
    </source>
</evidence>
<gene>
    <name evidence="1" type="ORF">LU674_022755</name>
</gene>
<dbReference type="EMBL" id="JAJSRF020000001">
    <property type="protein sequence ID" value="MDM3955121.1"/>
    <property type="molecule type" value="Genomic_DNA"/>
</dbReference>
<name>A0AAW7HRD2_9PSED</name>
<sequence>MSDQHVPTRAASDGDQDKLYVNQTTFAELGNLSLVNPQNVSVMLTLMSVVGSNGIVQIPQAALADHCKITLKELGKAIADLTALGAISSVELSPERGGLFTCVVSPELVTTEKPE</sequence>
<protein>
    <recommendedName>
        <fullName evidence="3">MarR family transcriptional regulator</fullName>
    </recommendedName>
</protein>